<dbReference type="Pfam" id="PF00294">
    <property type="entry name" value="PfkB"/>
    <property type="match status" value="1"/>
</dbReference>
<keyword evidence="8" id="KW-1185">Reference proteome</keyword>
<dbReference type="Gene3D" id="3.40.1190.20">
    <property type="match status" value="1"/>
</dbReference>
<organism evidence="7 8">
    <name type="scientific">Allochromatium humboldtianum</name>
    <dbReference type="NCBI Taxonomy" id="504901"/>
    <lineage>
        <taxon>Bacteria</taxon>
        <taxon>Pseudomonadati</taxon>
        <taxon>Pseudomonadota</taxon>
        <taxon>Gammaproteobacteria</taxon>
        <taxon>Chromatiales</taxon>
        <taxon>Chromatiaceae</taxon>
        <taxon>Allochromatium</taxon>
    </lineage>
</organism>
<evidence type="ECO:0000256" key="1">
    <source>
        <dbReference type="ARBA" id="ARBA00010688"/>
    </source>
</evidence>
<name>A0A850RA54_9GAMM</name>
<keyword evidence="4 7" id="KW-0418">Kinase</keyword>
<feature type="domain" description="Carbohydrate kinase PfkB" evidence="6">
    <location>
        <begin position="17"/>
        <end position="291"/>
    </location>
</feature>
<dbReference type="PANTHER" id="PTHR43085">
    <property type="entry name" value="HEXOKINASE FAMILY MEMBER"/>
    <property type="match status" value="1"/>
</dbReference>
<dbReference type="GO" id="GO:0016301">
    <property type="term" value="F:kinase activity"/>
    <property type="evidence" value="ECO:0007669"/>
    <property type="project" value="UniProtKB-KW"/>
</dbReference>
<evidence type="ECO:0000313" key="8">
    <source>
        <dbReference type="Proteomes" id="UP000592294"/>
    </source>
</evidence>
<dbReference type="InterPro" id="IPR050306">
    <property type="entry name" value="PfkB_Carbo_kinase"/>
</dbReference>
<evidence type="ECO:0000313" key="7">
    <source>
        <dbReference type="EMBL" id="NVZ07840.1"/>
    </source>
</evidence>
<sequence length="314" mass="33680">MKHTSVQIFGEVLFDHFPDGRQVLGGAPFNVAWHLAGFGVAPRFISAVGADAEGAQIRASMEDWGLITSCLQTDPEHPTGAVTVSLVDGEPSYDIVPERAYDFVRAPEDIAPGGLLYHGTLALRGPVSAATLDELKSAGPDLIFLDVNLREPWWSLDQTRELVTEADWVKLNRDELARLSDAAPEHEGWLASDPDSRSALIESAQRFLERHDLAGLIVTLGADGALGLTQDADPVLVAPPQALEVVDTVGAGDAFASVTLLGLIHGWPLATILERAQAFAARIVGQRGATGTDRAIYEVPWKGVFFDSNVSDAR</sequence>
<evidence type="ECO:0000259" key="6">
    <source>
        <dbReference type="Pfam" id="PF00294"/>
    </source>
</evidence>
<keyword evidence="3" id="KW-0547">Nucleotide-binding</keyword>
<comment type="caution">
    <text evidence="7">The sequence shown here is derived from an EMBL/GenBank/DDBJ whole genome shotgun (WGS) entry which is preliminary data.</text>
</comment>
<dbReference type="RefSeq" id="WP_176974643.1">
    <property type="nucleotide sequence ID" value="NZ_JABZEO010000001.1"/>
</dbReference>
<protein>
    <submittedName>
        <fullName evidence="7">Carbohydrate kinase</fullName>
    </submittedName>
</protein>
<dbReference type="InterPro" id="IPR029056">
    <property type="entry name" value="Ribokinase-like"/>
</dbReference>
<evidence type="ECO:0000256" key="4">
    <source>
        <dbReference type="ARBA" id="ARBA00022777"/>
    </source>
</evidence>
<dbReference type="AlphaFoldDB" id="A0A850RA54"/>
<evidence type="ECO:0000256" key="5">
    <source>
        <dbReference type="ARBA" id="ARBA00022840"/>
    </source>
</evidence>
<dbReference type="GO" id="GO:0005524">
    <property type="term" value="F:ATP binding"/>
    <property type="evidence" value="ECO:0007669"/>
    <property type="project" value="UniProtKB-KW"/>
</dbReference>
<dbReference type="PANTHER" id="PTHR43085:SF1">
    <property type="entry name" value="PSEUDOURIDINE KINASE-RELATED"/>
    <property type="match status" value="1"/>
</dbReference>
<comment type="similarity">
    <text evidence="1">Belongs to the carbohydrate kinase PfkB family.</text>
</comment>
<proteinExistence type="inferred from homology"/>
<evidence type="ECO:0000256" key="3">
    <source>
        <dbReference type="ARBA" id="ARBA00022741"/>
    </source>
</evidence>
<accession>A0A850RA54</accession>
<keyword evidence="2" id="KW-0808">Transferase</keyword>
<dbReference type="EMBL" id="JABZEO010000001">
    <property type="protein sequence ID" value="NVZ07840.1"/>
    <property type="molecule type" value="Genomic_DNA"/>
</dbReference>
<dbReference type="SUPFAM" id="SSF53613">
    <property type="entry name" value="Ribokinase-like"/>
    <property type="match status" value="1"/>
</dbReference>
<gene>
    <name evidence="7" type="ORF">HW932_01020</name>
</gene>
<dbReference type="InterPro" id="IPR011611">
    <property type="entry name" value="PfkB_dom"/>
</dbReference>
<reference evidence="7 8" key="1">
    <citation type="submission" date="2020-06" db="EMBL/GenBank/DDBJ databases">
        <title>Whole-genome sequence of Allochromatium humboldtianum DSM 21881, type strain.</title>
        <authorList>
            <person name="Kyndt J.A."/>
            <person name="Meyer T.E."/>
        </authorList>
    </citation>
    <scope>NUCLEOTIDE SEQUENCE [LARGE SCALE GENOMIC DNA]</scope>
    <source>
        <strain evidence="7 8">DSM 21881</strain>
    </source>
</reference>
<keyword evidence="5" id="KW-0067">ATP-binding</keyword>
<evidence type="ECO:0000256" key="2">
    <source>
        <dbReference type="ARBA" id="ARBA00022679"/>
    </source>
</evidence>
<dbReference type="Proteomes" id="UP000592294">
    <property type="component" value="Unassembled WGS sequence"/>
</dbReference>